<evidence type="ECO:0000256" key="6">
    <source>
        <dbReference type="ARBA" id="ARBA00023053"/>
    </source>
</evidence>
<comment type="caution">
    <text evidence="12">The sequence shown here is derived from an EMBL/GenBank/DDBJ whole genome shotgun (WGS) entry which is preliminary data.</text>
</comment>
<evidence type="ECO:0000256" key="4">
    <source>
        <dbReference type="ARBA" id="ARBA00022692"/>
    </source>
</evidence>
<gene>
    <name evidence="12" type="ORF">FTO68_09610</name>
</gene>
<evidence type="ECO:0000259" key="11">
    <source>
        <dbReference type="Pfam" id="PF00999"/>
    </source>
</evidence>
<organism evidence="12 13">
    <name type="scientific">Methanocalculus taiwanensis</name>
    <dbReference type="NCBI Taxonomy" id="106207"/>
    <lineage>
        <taxon>Archaea</taxon>
        <taxon>Methanobacteriati</taxon>
        <taxon>Methanobacteriota</taxon>
        <taxon>Stenosarchaea group</taxon>
        <taxon>Methanomicrobia</taxon>
        <taxon>Methanomicrobiales</taxon>
        <taxon>Methanocalculaceae</taxon>
        <taxon>Methanocalculus</taxon>
    </lineage>
</organism>
<dbReference type="Proteomes" id="UP001524383">
    <property type="component" value="Unassembled WGS sequence"/>
</dbReference>
<keyword evidence="2" id="KW-0813">Transport</keyword>
<feature type="transmembrane region" description="Helical" evidence="10">
    <location>
        <begin position="51"/>
        <end position="72"/>
    </location>
</feature>
<keyword evidence="7" id="KW-0406">Ion transport</keyword>
<evidence type="ECO:0000256" key="3">
    <source>
        <dbReference type="ARBA" id="ARBA00022449"/>
    </source>
</evidence>
<reference evidence="12 13" key="1">
    <citation type="submission" date="2019-08" db="EMBL/GenBank/DDBJ databases">
        <authorList>
            <person name="Chen S.-C."/>
            <person name="Lai M.-C."/>
            <person name="You Y.-T."/>
        </authorList>
    </citation>
    <scope>NUCLEOTIDE SEQUENCE [LARGE SCALE GENOMIC DNA]</scope>
    <source>
        <strain evidence="12 13">P2F9704a</strain>
    </source>
</reference>
<feature type="transmembrane region" description="Helical" evidence="10">
    <location>
        <begin position="22"/>
        <end position="39"/>
    </location>
</feature>
<keyword evidence="5 10" id="KW-1133">Transmembrane helix</keyword>
<evidence type="ECO:0000256" key="2">
    <source>
        <dbReference type="ARBA" id="ARBA00022448"/>
    </source>
</evidence>
<evidence type="ECO:0000256" key="10">
    <source>
        <dbReference type="SAM" id="Phobius"/>
    </source>
</evidence>
<evidence type="ECO:0000256" key="8">
    <source>
        <dbReference type="ARBA" id="ARBA00023136"/>
    </source>
</evidence>
<keyword evidence="8 10" id="KW-0472">Membrane</keyword>
<evidence type="ECO:0000313" key="12">
    <source>
        <dbReference type="EMBL" id="MCQ1539234.1"/>
    </source>
</evidence>
<feature type="transmembrane region" description="Helical" evidence="10">
    <location>
        <begin position="78"/>
        <end position="99"/>
    </location>
</feature>
<keyword evidence="9" id="KW-0739">Sodium transport</keyword>
<dbReference type="AlphaFoldDB" id="A0ABD4TN89"/>
<evidence type="ECO:0000256" key="5">
    <source>
        <dbReference type="ARBA" id="ARBA00022989"/>
    </source>
</evidence>
<dbReference type="InterPro" id="IPR038770">
    <property type="entry name" value="Na+/solute_symporter_sf"/>
</dbReference>
<feature type="transmembrane region" description="Helical" evidence="10">
    <location>
        <begin position="198"/>
        <end position="218"/>
    </location>
</feature>
<dbReference type="GO" id="GO:0016020">
    <property type="term" value="C:membrane"/>
    <property type="evidence" value="ECO:0007669"/>
    <property type="project" value="UniProtKB-SubCell"/>
</dbReference>
<feature type="domain" description="Cation/H+ exchanger transmembrane" evidence="11">
    <location>
        <begin position="36"/>
        <end position="397"/>
    </location>
</feature>
<sequence length="411" mass="42399">MPPCHSYSGMGRQGFLPYPGDGRVSMFVVLEIVILLLVAKGAGEIVERAGYPALVGEITAGLILGPSLLGIIEPNEVITALSDLGLIVLLFLSGIDTDLKNLASAEKAGTLTALCGVIIPFASGFGLGYLIGMDTITSVFLGIALAITSIGISVRALVDEHAISSPIGSIIITSAVIDDLIGILLLATLSAFALGGGLASVAGTAILALLFLIFMVTGGRRILGRWYATVRRHASHETAYSASLIIAFASAAASHIIGLHLAIGAFFAGLALSDRIRPDRSIEGSLSDLGMGFLITIFFASIGLSLTLSVETLLDPLLIPLVLVAFSGKIIGGYIGSRPFLPDNQSALIVGIGLCPRGEVALVVASIALSAGIITAGLYTTVTIMVIATVLIAPIFFRMGFKALRRSGDAV</sequence>
<evidence type="ECO:0000256" key="7">
    <source>
        <dbReference type="ARBA" id="ARBA00023065"/>
    </source>
</evidence>
<dbReference type="EMBL" id="VOTZ01000022">
    <property type="protein sequence ID" value="MCQ1539234.1"/>
    <property type="molecule type" value="Genomic_DNA"/>
</dbReference>
<name>A0ABD4TN89_9EURY</name>
<proteinExistence type="predicted"/>
<keyword evidence="13" id="KW-1185">Reference proteome</keyword>
<evidence type="ECO:0000256" key="9">
    <source>
        <dbReference type="ARBA" id="ARBA00023201"/>
    </source>
</evidence>
<dbReference type="PANTHER" id="PTHR43562:SF3">
    <property type="entry name" value="SODIUM ION_PROTON EXCHANGER (EUROFUNG)"/>
    <property type="match status" value="1"/>
</dbReference>
<feature type="transmembrane region" description="Helical" evidence="10">
    <location>
        <begin position="367"/>
        <end position="397"/>
    </location>
</feature>
<feature type="transmembrane region" description="Helical" evidence="10">
    <location>
        <begin position="239"/>
        <end position="269"/>
    </location>
</feature>
<comment type="subcellular location">
    <subcellularLocation>
        <location evidence="1">Membrane</location>
        <topology evidence="1">Multi-pass membrane protein</topology>
    </subcellularLocation>
</comment>
<feature type="transmembrane region" description="Helical" evidence="10">
    <location>
        <begin position="138"/>
        <end position="158"/>
    </location>
</feature>
<keyword evidence="4 10" id="KW-0812">Transmembrane</keyword>
<feature type="transmembrane region" description="Helical" evidence="10">
    <location>
        <begin position="317"/>
        <end position="336"/>
    </location>
</feature>
<dbReference type="Pfam" id="PF00999">
    <property type="entry name" value="Na_H_Exchanger"/>
    <property type="match status" value="1"/>
</dbReference>
<dbReference type="Gene3D" id="1.20.1530.20">
    <property type="match status" value="1"/>
</dbReference>
<evidence type="ECO:0000313" key="13">
    <source>
        <dbReference type="Proteomes" id="UP001524383"/>
    </source>
</evidence>
<feature type="transmembrane region" description="Helical" evidence="10">
    <location>
        <begin position="111"/>
        <end position="132"/>
    </location>
</feature>
<dbReference type="InterPro" id="IPR006153">
    <property type="entry name" value="Cation/H_exchanger_TM"/>
</dbReference>
<evidence type="ECO:0000256" key="1">
    <source>
        <dbReference type="ARBA" id="ARBA00004141"/>
    </source>
</evidence>
<accession>A0ABD4TN89</accession>
<feature type="transmembrane region" description="Helical" evidence="10">
    <location>
        <begin position="170"/>
        <end position="192"/>
    </location>
</feature>
<dbReference type="GO" id="GO:0015297">
    <property type="term" value="F:antiporter activity"/>
    <property type="evidence" value="ECO:0007669"/>
    <property type="project" value="UniProtKB-KW"/>
</dbReference>
<keyword evidence="6" id="KW-0915">Sodium</keyword>
<protein>
    <submittedName>
        <fullName evidence="12">Cation:proton antiporter</fullName>
    </submittedName>
</protein>
<feature type="transmembrane region" description="Helical" evidence="10">
    <location>
        <begin position="289"/>
        <end position="310"/>
    </location>
</feature>
<keyword evidence="3" id="KW-0050">Antiport</keyword>
<dbReference type="PANTHER" id="PTHR43562">
    <property type="entry name" value="NAPA-TYPE SODIUM/HYDROGEN ANTIPORTER"/>
    <property type="match status" value="1"/>
</dbReference>
<dbReference type="GO" id="GO:0006814">
    <property type="term" value="P:sodium ion transport"/>
    <property type="evidence" value="ECO:0007669"/>
    <property type="project" value="UniProtKB-KW"/>
</dbReference>